<dbReference type="Pfam" id="PF01471">
    <property type="entry name" value="PG_binding_1"/>
    <property type="match status" value="1"/>
</dbReference>
<dbReference type="InterPro" id="IPR036365">
    <property type="entry name" value="PGBD-like_sf"/>
</dbReference>
<dbReference type="NCBIfam" id="TIGR00225">
    <property type="entry name" value="prc"/>
    <property type="match status" value="1"/>
</dbReference>
<dbReference type="Gene3D" id="2.30.42.10">
    <property type="match status" value="1"/>
</dbReference>
<evidence type="ECO:0000256" key="4">
    <source>
        <dbReference type="ARBA" id="ARBA00022825"/>
    </source>
</evidence>
<evidence type="ECO:0000256" key="1">
    <source>
        <dbReference type="ARBA" id="ARBA00009179"/>
    </source>
</evidence>
<dbReference type="SUPFAM" id="SSF50156">
    <property type="entry name" value="PDZ domain-like"/>
    <property type="match status" value="1"/>
</dbReference>
<keyword evidence="4 5" id="KW-0720">Serine protease</keyword>
<dbReference type="RefSeq" id="WP_213236452.1">
    <property type="nucleotide sequence ID" value="NZ_JAHBCL010000011.1"/>
</dbReference>
<protein>
    <submittedName>
        <fullName evidence="7">S41 family peptidase</fullName>
    </submittedName>
</protein>
<organism evidence="7 8">
    <name type="scientific">Fusibacter paucivorans</name>
    <dbReference type="NCBI Taxonomy" id="76009"/>
    <lineage>
        <taxon>Bacteria</taxon>
        <taxon>Bacillati</taxon>
        <taxon>Bacillota</taxon>
        <taxon>Clostridia</taxon>
        <taxon>Eubacteriales</taxon>
        <taxon>Eubacteriales Family XII. Incertae Sedis</taxon>
        <taxon>Fusibacter</taxon>
    </lineage>
</organism>
<dbReference type="Pfam" id="PF22694">
    <property type="entry name" value="CtpB_N-like"/>
    <property type="match status" value="1"/>
</dbReference>
<comment type="similarity">
    <text evidence="1 5">Belongs to the peptidase S41A family.</text>
</comment>
<dbReference type="InterPro" id="IPR005151">
    <property type="entry name" value="Tail-specific_protease"/>
</dbReference>
<dbReference type="Gene3D" id="1.10.101.10">
    <property type="entry name" value="PGBD-like superfamily/PGBD"/>
    <property type="match status" value="1"/>
</dbReference>
<keyword evidence="3 5" id="KW-0378">Hydrolase</keyword>
<dbReference type="InterPro" id="IPR004447">
    <property type="entry name" value="Peptidase_S41A"/>
</dbReference>
<keyword evidence="8" id="KW-1185">Reference proteome</keyword>
<dbReference type="InterPro" id="IPR002477">
    <property type="entry name" value="Peptidoglycan-bd-like"/>
</dbReference>
<proteinExistence type="inferred from homology"/>
<accession>A0ABS5PQB3</accession>
<dbReference type="Gene3D" id="3.30.750.44">
    <property type="match status" value="1"/>
</dbReference>
<dbReference type="InterPro" id="IPR055210">
    <property type="entry name" value="CtpA/B_N"/>
</dbReference>
<dbReference type="CDD" id="cd06782">
    <property type="entry name" value="cpPDZ_CPP-like"/>
    <property type="match status" value="1"/>
</dbReference>
<feature type="domain" description="PDZ" evidence="6">
    <location>
        <begin position="168"/>
        <end position="229"/>
    </location>
</feature>
<dbReference type="Pfam" id="PF17820">
    <property type="entry name" value="PDZ_6"/>
    <property type="match status" value="1"/>
</dbReference>
<dbReference type="Proteomes" id="UP000746471">
    <property type="component" value="Unassembled WGS sequence"/>
</dbReference>
<evidence type="ECO:0000256" key="2">
    <source>
        <dbReference type="ARBA" id="ARBA00022670"/>
    </source>
</evidence>
<dbReference type="InterPro" id="IPR036366">
    <property type="entry name" value="PGBDSf"/>
</dbReference>
<dbReference type="InterPro" id="IPR001478">
    <property type="entry name" value="PDZ"/>
</dbReference>
<dbReference type="EMBL" id="JAHBCL010000011">
    <property type="protein sequence ID" value="MBS7526594.1"/>
    <property type="molecule type" value="Genomic_DNA"/>
</dbReference>
<comment type="caution">
    <text evidence="7">The sequence shown here is derived from an EMBL/GenBank/DDBJ whole genome shotgun (WGS) entry which is preliminary data.</text>
</comment>
<dbReference type="CDD" id="cd07560">
    <property type="entry name" value="Peptidase_S41_CPP"/>
    <property type="match status" value="1"/>
</dbReference>
<dbReference type="PROSITE" id="PS50106">
    <property type="entry name" value="PDZ"/>
    <property type="match status" value="1"/>
</dbReference>
<dbReference type="SUPFAM" id="SSF47090">
    <property type="entry name" value="PGBD-like"/>
    <property type="match status" value="1"/>
</dbReference>
<dbReference type="InterPro" id="IPR029045">
    <property type="entry name" value="ClpP/crotonase-like_dom_sf"/>
</dbReference>
<dbReference type="PANTHER" id="PTHR32060:SF30">
    <property type="entry name" value="CARBOXY-TERMINAL PROCESSING PROTEASE CTPA"/>
    <property type="match status" value="1"/>
</dbReference>
<dbReference type="InterPro" id="IPR036034">
    <property type="entry name" value="PDZ_sf"/>
</dbReference>
<evidence type="ECO:0000256" key="5">
    <source>
        <dbReference type="RuleBase" id="RU004404"/>
    </source>
</evidence>
<dbReference type="SMART" id="SM00245">
    <property type="entry name" value="TSPc"/>
    <property type="match status" value="1"/>
</dbReference>
<dbReference type="SMART" id="SM00228">
    <property type="entry name" value="PDZ"/>
    <property type="match status" value="1"/>
</dbReference>
<evidence type="ECO:0000259" key="6">
    <source>
        <dbReference type="PROSITE" id="PS50106"/>
    </source>
</evidence>
<name>A0ABS5PQB3_9FIRM</name>
<dbReference type="Gene3D" id="3.90.226.10">
    <property type="entry name" value="2-enoyl-CoA Hydratase, Chain A, domain 1"/>
    <property type="match status" value="1"/>
</dbReference>
<evidence type="ECO:0000313" key="8">
    <source>
        <dbReference type="Proteomes" id="UP000746471"/>
    </source>
</evidence>
<dbReference type="SUPFAM" id="SSF52096">
    <property type="entry name" value="ClpP/crotonase"/>
    <property type="match status" value="1"/>
</dbReference>
<keyword evidence="2 5" id="KW-0645">Protease</keyword>
<evidence type="ECO:0000256" key="3">
    <source>
        <dbReference type="ARBA" id="ARBA00022801"/>
    </source>
</evidence>
<evidence type="ECO:0000313" key="7">
    <source>
        <dbReference type="EMBL" id="MBS7526594.1"/>
    </source>
</evidence>
<dbReference type="InterPro" id="IPR041489">
    <property type="entry name" value="PDZ_6"/>
</dbReference>
<gene>
    <name evidence="7" type="ORF">KHM83_07890</name>
</gene>
<dbReference type="Pfam" id="PF03572">
    <property type="entry name" value="Peptidase_S41"/>
    <property type="match status" value="1"/>
</dbReference>
<reference evidence="7 8" key="1">
    <citation type="submission" date="2021-05" db="EMBL/GenBank/DDBJ databases">
        <title>Fusibacter ferrireducens sp. nov., an anaerobic, sulfur- and Fe-reducing bacterium isolated from the mangrove sediment.</title>
        <authorList>
            <person name="Qiu D."/>
        </authorList>
    </citation>
    <scope>NUCLEOTIDE SEQUENCE [LARGE SCALE GENOMIC DNA]</scope>
    <source>
        <strain evidence="7 8">DSM 12116</strain>
    </source>
</reference>
<dbReference type="PANTHER" id="PTHR32060">
    <property type="entry name" value="TAIL-SPECIFIC PROTEASE"/>
    <property type="match status" value="1"/>
</dbReference>
<sequence>MSGKAKNDQAKKLEKQVRKRAKQKRKDIIKAALAILLALLMVGIAIAPAFSETLPQQHRVNDLIKEDNFLLEKMTSSLDSMLISDYMLSAAEPGSVKATGILPVSGMSFAEVDVDMEKMIEYIEQNYYKEVDSETLIEGAYKGMLDVLDQHSTYFSQDEYDDFITGLSGEFTGVGASISAGSEGYIQVVAPLKDSPAEKAGLKTGDLIVSVDGESTLDWTTEKAVSVIRGEAGTPVTLGVEREGTVGTLDVVIVRGVIVLSTVSYEMLTDQIGYVEITQFGENTNDEFDEAMADLMNNDVHKLIIDVRNNPGGYLNAAIHVSDYFVEKGKIIVKEELSGGKTQVFRANREKVPAEVVVLVNEGSASASEIFAGSLQQTGGGIVIGTNTYGKGTVQTPYDMAYAGAIKLTIAEYVLNNDYHVDGVGIIPDVMIKLPSEAEYQAYLSYVPMNETKAKHKGEISLNVYGAQQRLNLLGESLTVDGKLGYNTEAALKRFQESHNLKANGVLTIETAEAIKSAADSLFDGRRDLQLEAALSHLQQ</sequence>